<dbReference type="Pfam" id="PF01370">
    <property type="entry name" value="Epimerase"/>
    <property type="match status" value="1"/>
</dbReference>
<dbReference type="SUPFAM" id="SSF51735">
    <property type="entry name" value="NAD(P)-binding Rossmann-fold domains"/>
    <property type="match status" value="1"/>
</dbReference>
<keyword evidence="3" id="KW-1185">Reference proteome</keyword>
<dbReference type="GeneID" id="63782582"/>
<dbReference type="RefSeq" id="XP_040723063.1">
    <property type="nucleotide sequence ID" value="XM_040865983.1"/>
</dbReference>
<dbReference type="GO" id="GO:0044877">
    <property type="term" value="F:protein-containing complex binding"/>
    <property type="evidence" value="ECO:0007669"/>
    <property type="project" value="TreeGrafter"/>
</dbReference>
<organism evidence="2 3">
    <name type="scientific">Protomyces lactucae-debilis</name>
    <dbReference type="NCBI Taxonomy" id="2754530"/>
    <lineage>
        <taxon>Eukaryota</taxon>
        <taxon>Fungi</taxon>
        <taxon>Dikarya</taxon>
        <taxon>Ascomycota</taxon>
        <taxon>Taphrinomycotina</taxon>
        <taxon>Taphrinomycetes</taxon>
        <taxon>Taphrinales</taxon>
        <taxon>Protomycetaceae</taxon>
        <taxon>Protomyces</taxon>
    </lineage>
</organism>
<proteinExistence type="predicted"/>
<dbReference type="STRING" id="56484.A0A1Y2F1C4"/>
<dbReference type="EMBL" id="MCFI01000019">
    <property type="protein sequence ID" value="ORY77678.1"/>
    <property type="molecule type" value="Genomic_DNA"/>
</dbReference>
<dbReference type="GO" id="GO:0005739">
    <property type="term" value="C:mitochondrion"/>
    <property type="evidence" value="ECO:0007669"/>
    <property type="project" value="TreeGrafter"/>
</dbReference>
<dbReference type="Proteomes" id="UP000193685">
    <property type="component" value="Unassembled WGS sequence"/>
</dbReference>
<dbReference type="InterPro" id="IPR036291">
    <property type="entry name" value="NAD(P)-bd_dom_sf"/>
</dbReference>
<dbReference type="CDD" id="cd05271">
    <property type="entry name" value="NDUFA9_like_SDR_a"/>
    <property type="match status" value="1"/>
</dbReference>
<evidence type="ECO:0000313" key="3">
    <source>
        <dbReference type="Proteomes" id="UP000193685"/>
    </source>
</evidence>
<dbReference type="AlphaFoldDB" id="A0A1Y2F1C4"/>
<dbReference type="OrthoDB" id="275457at2759"/>
<dbReference type="InterPro" id="IPR001509">
    <property type="entry name" value="Epimerase_deHydtase"/>
</dbReference>
<evidence type="ECO:0000259" key="1">
    <source>
        <dbReference type="Pfam" id="PF01370"/>
    </source>
</evidence>
<evidence type="ECO:0000313" key="2">
    <source>
        <dbReference type="EMBL" id="ORY77678.1"/>
    </source>
</evidence>
<feature type="domain" description="NAD-dependent epimerase/dehydratase" evidence="1">
    <location>
        <begin position="48"/>
        <end position="185"/>
    </location>
</feature>
<dbReference type="Gene3D" id="3.40.50.720">
    <property type="entry name" value="NAD(P)-binding Rossmann-like Domain"/>
    <property type="match status" value="1"/>
</dbReference>
<sequence>MIRRGAQLTVRLPRQARGVADIMISRTGKTIMRHGPGGRSSSNGHTATVFGATGFLGRYLVAQLAKQGTTVVVPFRDDFSKRHLKVNGDLGQVVMMEFDLRNRKSVEDSVKHSDVVYNLIGRDWETKNWTFEQLHGQGTERIAEACAKYNSSSGFLRTKALAEKVARDIYPETTIVRPSVIYGLEDRFLNYLATAKTLLTGNHMQEIVYPTFVRDVARALEHMMHDDSTAGQLYELHQKAPMTVAEITEKISEITLKKPRHYNVPKVVLQTASKVLDKALWWNVLSADQVERQFINEKLTPGAKGYSDLGIQEQQLDAQTMQWLKMYRSNTYYDLPVNPNDGKVKPGVIHVTD</sequence>
<name>A0A1Y2F1C4_PROLT</name>
<dbReference type="PANTHER" id="PTHR12126">
    <property type="entry name" value="NADH-UBIQUINONE OXIDOREDUCTASE 39 KDA SUBUNIT-RELATED"/>
    <property type="match status" value="1"/>
</dbReference>
<comment type="caution">
    <text evidence="2">The sequence shown here is derived from an EMBL/GenBank/DDBJ whole genome shotgun (WGS) entry which is preliminary data.</text>
</comment>
<accession>A0A1Y2F1C4</accession>
<dbReference type="PANTHER" id="PTHR12126:SF11">
    <property type="entry name" value="NADH DEHYDROGENASE [UBIQUINONE] 1 ALPHA SUBCOMPLEX SUBUNIT 9, MITOCHONDRIAL"/>
    <property type="match status" value="1"/>
</dbReference>
<reference evidence="2 3" key="1">
    <citation type="submission" date="2016-07" db="EMBL/GenBank/DDBJ databases">
        <title>Pervasive Adenine N6-methylation of Active Genes in Fungi.</title>
        <authorList>
            <consortium name="DOE Joint Genome Institute"/>
            <person name="Mondo S.J."/>
            <person name="Dannebaum R.O."/>
            <person name="Kuo R.C."/>
            <person name="Labutti K."/>
            <person name="Haridas S."/>
            <person name="Kuo A."/>
            <person name="Salamov A."/>
            <person name="Ahrendt S.R."/>
            <person name="Lipzen A."/>
            <person name="Sullivan W."/>
            <person name="Andreopoulos W.B."/>
            <person name="Clum A."/>
            <person name="Lindquist E."/>
            <person name="Daum C."/>
            <person name="Ramamoorthy G.K."/>
            <person name="Gryganskyi A."/>
            <person name="Culley D."/>
            <person name="Magnuson J.K."/>
            <person name="James T.Y."/>
            <person name="O'Malley M.A."/>
            <person name="Stajich J.E."/>
            <person name="Spatafora J.W."/>
            <person name="Visel A."/>
            <person name="Grigoriev I.V."/>
        </authorList>
    </citation>
    <scope>NUCLEOTIDE SEQUENCE [LARGE SCALE GENOMIC DNA]</scope>
    <source>
        <strain evidence="2 3">12-1054</strain>
    </source>
</reference>
<dbReference type="OMA" id="PEDQFTN"/>
<gene>
    <name evidence="2" type="ORF">BCR37DRAFT_119293</name>
</gene>
<protein>
    <recommendedName>
        <fullName evidence="1">NAD-dependent epimerase/dehydratase domain-containing protein</fullName>
    </recommendedName>
</protein>
<dbReference type="InterPro" id="IPR051207">
    <property type="entry name" value="ComplexI_NDUFA9_subunit"/>
</dbReference>